<dbReference type="InterPro" id="IPR027417">
    <property type="entry name" value="P-loop_NTPase"/>
</dbReference>
<evidence type="ECO:0000259" key="1">
    <source>
        <dbReference type="Pfam" id="PF13304"/>
    </source>
</evidence>
<dbReference type="KEGG" id="cms:CMS2657"/>
<dbReference type="Pfam" id="PF13304">
    <property type="entry name" value="AAA_21"/>
    <property type="match status" value="2"/>
</dbReference>
<evidence type="ECO:0000313" key="3">
    <source>
        <dbReference type="Proteomes" id="UP000001318"/>
    </source>
</evidence>
<proteinExistence type="predicted"/>
<dbReference type="RefSeq" id="WP_012299905.1">
    <property type="nucleotide sequence ID" value="NC_010407.1"/>
</dbReference>
<feature type="domain" description="ATPase AAA-type core" evidence="1">
    <location>
        <begin position="45"/>
        <end position="140"/>
    </location>
</feature>
<dbReference type="GeneID" id="29471564"/>
<dbReference type="AlphaFoldDB" id="B0RIU6"/>
<gene>
    <name evidence="2" type="ordered locus">CMS2657</name>
</gene>
<dbReference type="PANTHER" id="PTHR40396:SF1">
    <property type="entry name" value="ATPASE AAA-TYPE CORE DOMAIN-CONTAINING PROTEIN"/>
    <property type="match status" value="1"/>
</dbReference>
<protein>
    <recommendedName>
        <fullName evidence="1">ATPase AAA-type core domain-containing protein</fullName>
    </recommendedName>
</protein>
<dbReference type="HOGENOM" id="CLU_046693_2_0_11"/>
<dbReference type="eggNOG" id="COG1106">
    <property type="taxonomic scope" value="Bacteria"/>
</dbReference>
<sequence length="427" mass="47624">MLIRFAVENFRSINEPVELSMVALDANREGPRPSESLNASLLSVVGIFGPNASGKSNILAAIEWLRRAVTTSLRSWDEAIPVPNFAFGKDGSRPTKFWVEYLIEDIRFEYQLELDSTSVKYEGLFHYPAGRRRRLFERSDMELKLQDGLGELSGARKLLTETALVLSIVRLFKEPLTRSFTRQVFNTSSKGLHSKTGMMREFGMGTFGSSAPLWFDMPEVTMSTDAEDDDQSAELPVNNKREQGLALLKMADLGIVDVIRREDESSIADQRNRKVTMLVHNADGGRYPLDMMAESAGTQTWFRLVGPLLQTLERGGVLVVDEIDASLHPKLSAEILGIFSNPRTNPNNAQLIFTSHDASLLARLNRDEIWLTEKDDSGATSLTPLTDYNGDRVRKSQNLEKGYLEGRFGGVPDIDMVGVYRALGLIG</sequence>
<dbReference type="OrthoDB" id="9809324at2"/>
<dbReference type="SUPFAM" id="SSF52540">
    <property type="entry name" value="P-loop containing nucleoside triphosphate hydrolases"/>
    <property type="match status" value="1"/>
</dbReference>
<name>B0RIU6_CLASE</name>
<evidence type="ECO:0000313" key="2">
    <source>
        <dbReference type="EMBL" id="CAQ02731.1"/>
    </source>
</evidence>
<dbReference type="EMBL" id="AM849034">
    <property type="protein sequence ID" value="CAQ02731.1"/>
    <property type="molecule type" value="Genomic_DNA"/>
</dbReference>
<accession>B0RIU6</accession>
<feature type="domain" description="ATPase AAA-type core" evidence="1">
    <location>
        <begin position="256"/>
        <end position="361"/>
    </location>
</feature>
<dbReference type="InterPro" id="IPR003959">
    <property type="entry name" value="ATPase_AAA_core"/>
</dbReference>
<dbReference type="Proteomes" id="UP000001318">
    <property type="component" value="Chromosome"/>
</dbReference>
<dbReference type="GO" id="GO:0005524">
    <property type="term" value="F:ATP binding"/>
    <property type="evidence" value="ECO:0007669"/>
    <property type="project" value="InterPro"/>
</dbReference>
<keyword evidence="3" id="KW-1185">Reference proteome</keyword>
<organism evidence="2 3">
    <name type="scientific">Clavibacter sepedonicus</name>
    <name type="common">Clavibacter michiganensis subsp. sepedonicus</name>
    <dbReference type="NCBI Taxonomy" id="31964"/>
    <lineage>
        <taxon>Bacteria</taxon>
        <taxon>Bacillati</taxon>
        <taxon>Actinomycetota</taxon>
        <taxon>Actinomycetes</taxon>
        <taxon>Micrococcales</taxon>
        <taxon>Microbacteriaceae</taxon>
        <taxon>Clavibacter</taxon>
    </lineage>
</organism>
<dbReference type="PANTHER" id="PTHR40396">
    <property type="entry name" value="ATPASE-LIKE PROTEIN"/>
    <property type="match status" value="1"/>
</dbReference>
<dbReference type="GO" id="GO:0016887">
    <property type="term" value="F:ATP hydrolysis activity"/>
    <property type="evidence" value="ECO:0007669"/>
    <property type="project" value="InterPro"/>
</dbReference>
<dbReference type="Gene3D" id="3.40.50.300">
    <property type="entry name" value="P-loop containing nucleotide triphosphate hydrolases"/>
    <property type="match status" value="2"/>
</dbReference>
<reference evidence="2 3" key="1">
    <citation type="journal article" date="2008" name="J. Bacteriol.">
        <title>Genome of the actinomycete plant pathogen Clavibacter michiganensis subsp. sepedonicus suggests recent niche adaptation.</title>
        <authorList>
            <person name="Bentley S.D."/>
            <person name="Corton C."/>
            <person name="Brown S.E."/>
            <person name="Barron A."/>
            <person name="Clark L."/>
            <person name="Doggett J."/>
            <person name="Harris B."/>
            <person name="Ormond D."/>
            <person name="Quail M.A."/>
            <person name="May G."/>
            <person name="Francis D."/>
            <person name="Knudson D."/>
            <person name="Parkhill J."/>
            <person name="Ishimaru C.A."/>
        </authorList>
    </citation>
    <scope>NUCLEOTIDE SEQUENCE [LARGE SCALE GENOMIC DNA]</scope>
    <source>
        <strain evidence="3">ATCC 33113 / DSM 20744 / JCM 9667 / LMG 2889 / ICMP 2535 / C-1</strain>
    </source>
</reference>
<dbReference type="STRING" id="31964.CMS2657"/>